<dbReference type="PANTHER" id="PTHR36842:SF1">
    <property type="entry name" value="PROTEIN TOLB"/>
    <property type="match status" value="1"/>
</dbReference>
<evidence type="ECO:0000256" key="2">
    <source>
        <dbReference type="SAM" id="MobiDB-lite"/>
    </source>
</evidence>
<evidence type="ECO:0008006" key="5">
    <source>
        <dbReference type="Google" id="ProtNLM"/>
    </source>
</evidence>
<dbReference type="Proteomes" id="UP000034883">
    <property type="component" value="Chromosome"/>
</dbReference>
<evidence type="ECO:0000313" key="3">
    <source>
        <dbReference type="EMBL" id="AKF06971.1"/>
    </source>
</evidence>
<dbReference type="InterPro" id="IPR011042">
    <property type="entry name" value="6-blade_b-propeller_TolB-like"/>
</dbReference>
<dbReference type="PANTHER" id="PTHR36842">
    <property type="entry name" value="PROTEIN TOLB HOMOLOG"/>
    <property type="match status" value="1"/>
</dbReference>
<dbReference type="SUPFAM" id="SSF82171">
    <property type="entry name" value="DPP6 N-terminal domain-like"/>
    <property type="match status" value="1"/>
</dbReference>
<comment type="similarity">
    <text evidence="1">Belongs to the TolB family.</text>
</comment>
<gene>
    <name evidence="3" type="ORF">DB32_004120</name>
</gene>
<dbReference type="EMBL" id="CP011125">
    <property type="protein sequence ID" value="AKF06971.1"/>
    <property type="molecule type" value="Genomic_DNA"/>
</dbReference>
<dbReference type="AlphaFoldDB" id="A0A0F6W4C7"/>
<dbReference type="STRING" id="927083.DB32_004120"/>
<sequence length="692" mass="71364">MLVGCFGAPDAGDPTIDPPVAPLPVVALIEGEYDGHELTFRTLELDESEQLDGVVTAPLVDIPSRSCTTATCTGGSYVAFSNVAGGRATVTHGTAVGTWDPTLCGAAPVSPTSGVCQQVRLRNLYATQIERAYAELISITPTGATTSVSVPAQPFAAVPDFSLAPAVSNGLWRFGEIGRNGTATTSPTTHWVFHGATPPGTELTFRFLVQVRGHLVSPTRRASVVGNDDPATDYPARTAGATVGASSIDMSADGRYVVYTTASSSLHGQTGGQYVVRHDMTTGESAVVERIDGTDTIATGCTSTNPSISDDGNRIAFESSGCDLVGLGATSTTQVYVRDVAARTTTLASADTAGGYANQAATSAQISGNGQVVVFQSNAFDLVAGTPAFEFFGFPLFRLCVDAYRRDLAGGTTTHVSGRAGTAPNAVAGFAGWDAANAGEAPDVSADGSAVVFRGSWATLVTGDTNNASDVYVYRHGGATTNVHRVSLRHNNTQLSAASDHPSISADGAFIAFSSLATNVSTGTPTTSGTRHVYRRSSASGATASRTVERVTVSPTEVNGTGPSFASPWPSLSRNGRFVGFWSSYTNLASTSSFLVSGTQYYVCDMGSAAIELERCFVASTFQPTATSAFSILGGATVGAGRTAMACGDEEEACYVAYQTNGAGWAAVATSDLQVFVSPVSDPRAQLPAPSR</sequence>
<protein>
    <recommendedName>
        <fullName evidence="5">TolB protein</fullName>
    </recommendedName>
</protein>
<feature type="compositionally biased region" description="Low complexity" evidence="2">
    <location>
        <begin position="536"/>
        <end position="546"/>
    </location>
</feature>
<accession>A0A0F6W4C7</accession>
<keyword evidence="4" id="KW-1185">Reference proteome</keyword>
<reference evidence="3 4" key="1">
    <citation type="submission" date="2015-03" db="EMBL/GenBank/DDBJ databases">
        <title>Genome assembly of Sandaracinus amylolyticus DSM 53668.</title>
        <authorList>
            <person name="Sharma G."/>
            <person name="Subramanian S."/>
        </authorList>
    </citation>
    <scope>NUCLEOTIDE SEQUENCE [LARGE SCALE GENOMIC DNA]</scope>
    <source>
        <strain evidence="3 4">DSM 53668</strain>
    </source>
</reference>
<proteinExistence type="inferred from homology"/>
<feature type="region of interest" description="Disordered" evidence="2">
    <location>
        <begin position="522"/>
        <end position="548"/>
    </location>
</feature>
<name>A0A0F6W4C7_9BACT</name>
<dbReference type="KEGG" id="samy:DB32_004120"/>
<dbReference type="InterPro" id="IPR011659">
    <property type="entry name" value="WD40"/>
</dbReference>
<dbReference type="Gene3D" id="2.120.10.30">
    <property type="entry name" value="TolB, C-terminal domain"/>
    <property type="match status" value="1"/>
</dbReference>
<evidence type="ECO:0000256" key="1">
    <source>
        <dbReference type="ARBA" id="ARBA00009820"/>
    </source>
</evidence>
<dbReference type="Pfam" id="PF07676">
    <property type="entry name" value="PD40"/>
    <property type="match status" value="1"/>
</dbReference>
<evidence type="ECO:0000313" key="4">
    <source>
        <dbReference type="Proteomes" id="UP000034883"/>
    </source>
</evidence>
<organism evidence="3 4">
    <name type="scientific">Sandaracinus amylolyticus</name>
    <dbReference type="NCBI Taxonomy" id="927083"/>
    <lineage>
        <taxon>Bacteria</taxon>
        <taxon>Pseudomonadati</taxon>
        <taxon>Myxococcota</taxon>
        <taxon>Polyangia</taxon>
        <taxon>Polyangiales</taxon>
        <taxon>Sandaracinaceae</taxon>
        <taxon>Sandaracinus</taxon>
    </lineage>
</organism>